<dbReference type="Gene3D" id="1.25.10.10">
    <property type="entry name" value="Leucine-rich Repeat Variant"/>
    <property type="match status" value="1"/>
</dbReference>
<dbReference type="SUPFAM" id="SSF48371">
    <property type="entry name" value="ARM repeat"/>
    <property type="match status" value="1"/>
</dbReference>
<protein>
    <recommendedName>
        <fullName evidence="3">Nucleotide exchange factor Fes1 domain-containing protein</fullName>
    </recommendedName>
</protein>
<reference evidence="4" key="1">
    <citation type="submission" date="2021-01" db="EMBL/GenBank/DDBJ databases">
        <authorList>
            <person name="Corre E."/>
            <person name="Pelletier E."/>
            <person name="Niang G."/>
            <person name="Scheremetjew M."/>
            <person name="Finn R."/>
            <person name="Kale V."/>
            <person name="Holt S."/>
            <person name="Cochrane G."/>
            <person name="Meng A."/>
            <person name="Brown T."/>
            <person name="Cohen L."/>
        </authorList>
    </citation>
    <scope>NUCLEOTIDE SEQUENCE</scope>
    <source>
        <strain evidence="4">SAG 63-3</strain>
    </source>
</reference>
<dbReference type="GO" id="GO:0000774">
    <property type="term" value="F:adenyl-nucleotide exchange factor activity"/>
    <property type="evidence" value="ECO:0007669"/>
    <property type="project" value="TreeGrafter"/>
</dbReference>
<evidence type="ECO:0000259" key="3">
    <source>
        <dbReference type="Pfam" id="PF08609"/>
    </source>
</evidence>
<feature type="domain" description="Nucleotide exchange factor Fes1" evidence="3">
    <location>
        <begin position="9"/>
        <end position="96"/>
    </location>
</feature>
<dbReference type="PANTHER" id="PTHR19316:SF18">
    <property type="entry name" value="HSP70-BINDING PROTEIN 1"/>
    <property type="match status" value="1"/>
</dbReference>
<dbReference type="InterPro" id="IPR050693">
    <property type="entry name" value="Hsp70_NEF-Inhibitors"/>
</dbReference>
<evidence type="ECO:0000256" key="1">
    <source>
        <dbReference type="ARBA" id="ARBA00022737"/>
    </source>
</evidence>
<dbReference type="InterPro" id="IPR016024">
    <property type="entry name" value="ARM-type_fold"/>
</dbReference>
<keyword evidence="1" id="KW-0677">Repeat</keyword>
<organism evidence="4">
    <name type="scientific">Polytomella parva</name>
    <dbReference type="NCBI Taxonomy" id="51329"/>
    <lineage>
        <taxon>Eukaryota</taxon>
        <taxon>Viridiplantae</taxon>
        <taxon>Chlorophyta</taxon>
        <taxon>core chlorophytes</taxon>
        <taxon>Chlorophyceae</taxon>
        <taxon>CS clade</taxon>
        <taxon>Chlamydomonadales</taxon>
        <taxon>Chlamydomonadaceae</taxon>
        <taxon>Polytomella</taxon>
    </lineage>
</organism>
<dbReference type="AlphaFoldDB" id="A0A7S0VY40"/>
<name>A0A7S0VY40_9CHLO</name>
<accession>A0A7S0VY40</accession>
<evidence type="ECO:0000313" key="4">
    <source>
        <dbReference type="EMBL" id="CAD8793542.1"/>
    </source>
</evidence>
<feature type="compositionally biased region" description="Basic and acidic residues" evidence="2">
    <location>
        <begin position="499"/>
        <end position="514"/>
    </location>
</feature>
<dbReference type="InterPro" id="IPR013918">
    <property type="entry name" value="Nucleotide_exch_fac_Fes1"/>
</dbReference>
<gene>
    <name evidence="4" type="ORF">PPAR00522_LOCUS22437</name>
</gene>
<dbReference type="EMBL" id="HBFM01034446">
    <property type="protein sequence ID" value="CAD8793542.1"/>
    <property type="molecule type" value="Transcribed_RNA"/>
</dbReference>
<dbReference type="PANTHER" id="PTHR19316">
    <property type="entry name" value="PROTEIN FOLDING REGULATOR"/>
    <property type="match status" value="1"/>
</dbReference>
<dbReference type="InterPro" id="IPR011989">
    <property type="entry name" value="ARM-like"/>
</dbReference>
<proteinExistence type="predicted"/>
<feature type="region of interest" description="Disordered" evidence="2">
    <location>
        <begin position="253"/>
        <end position="272"/>
    </location>
</feature>
<evidence type="ECO:0000256" key="2">
    <source>
        <dbReference type="SAM" id="MobiDB-lite"/>
    </source>
</evidence>
<sequence>MTLPEWKGLWDWTMRQADGTKPSDFSAEKLDPSKMKWLDNVLKEFMVNFSERMSEIKEKLDNTDQSEISSKEIEEREIMMDELLDIICSIDYARDLHRIGGLPTLLLILRGPHVSLSWRAAEIIATCAQNNPPVQKWFLEANALSPLLDVLRRATEIQTFLNRNSNPAVSENVESNVSDVSNSEPHFKNPELPHPDLSAKVLLAVSALVRGHPDGLAALVASGGIELLGSTAAAWIYRGLVSTRSGRVAWPATANSSSMEPTNPLPKGGDQGCQTPRRCLAVARRALTTLQYVLDSAFGDGLLSPSLSLAPSVLSAITHIAFITPALSAATAATVSQKEEEEEEEDLIKDIREAALCLLAALLKSPEFHSGSKAAVEASIGSLVALQRFFDGLSKEAKEARREEVEALGEIRAALRAAPPIRNRGVPTAAAVMIEERRKLILQQQLQQQQRQQNKGGVPIGVKIVSGEGEGVKVRVLEPEAEAKASVPTPMEVEEEGEERGGEQGKQQEEEMSKKQVLLIAAPPPS</sequence>
<dbReference type="Pfam" id="PF08609">
    <property type="entry name" value="Fes1"/>
    <property type="match status" value="1"/>
</dbReference>
<feature type="region of interest" description="Disordered" evidence="2">
    <location>
        <begin position="476"/>
        <end position="526"/>
    </location>
</feature>
<dbReference type="GO" id="GO:0005783">
    <property type="term" value="C:endoplasmic reticulum"/>
    <property type="evidence" value="ECO:0007669"/>
    <property type="project" value="TreeGrafter"/>
</dbReference>